<feature type="signal peptide" evidence="1">
    <location>
        <begin position="1"/>
        <end position="17"/>
    </location>
</feature>
<name>A0A8T2R3M0_CERRI</name>
<dbReference type="Proteomes" id="UP000825935">
    <property type="component" value="Chromosome 30"/>
</dbReference>
<comment type="caution">
    <text evidence="2">The sequence shown here is derived from an EMBL/GenBank/DDBJ whole genome shotgun (WGS) entry which is preliminary data.</text>
</comment>
<dbReference type="AlphaFoldDB" id="A0A8T2R3M0"/>
<sequence length="57" mass="6569">MSYGSCNLWWLILSVSAASCNIQDLRRISQYLTQVFPFRHGGGMGACRRSCKWWRGL</sequence>
<evidence type="ECO:0000313" key="2">
    <source>
        <dbReference type="EMBL" id="KAH7290590.1"/>
    </source>
</evidence>
<keyword evidence="4" id="KW-1185">Reference proteome</keyword>
<dbReference type="EMBL" id="CM035435">
    <property type="protein sequence ID" value="KAH7290590.1"/>
    <property type="molecule type" value="Genomic_DNA"/>
</dbReference>
<gene>
    <name evidence="3" type="ORF">KP509_29G013400</name>
    <name evidence="2" type="ORF">KP509_30G056200</name>
</gene>
<feature type="chain" id="PRO_5036275819" evidence="1">
    <location>
        <begin position="18"/>
        <end position="57"/>
    </location>
</feature>
<accession>A0A8T2R3M0</accession>
<reference evidence="2" key="1">
    <citation type="submission" date="2021-08" db="EMBL/GenBank/DDBJ databases">
        <title>WGS assembly of Ceratopteris richardii.</title>
        <authorList>
            <person name="Marchant D.B."/>
            <person name="Chen G."/>
            <person name="Jenkins J."/>
            <person name="Shu S."/>
            <person name="Leebens-Mack J."/>
            <person name="Grimwood J."/>
            <person name="Schmutz J."/>
            <person name="Soltis P."/>
            <person name="Soltis D."/>
            <person name="Chen Z.-H."/>
        </authorList>
    </citation>
    <scope>NUCLEOTIDE SEQUENCE</scope>
    <source>
        <strain evidence="2">Whitten #5841</strain>
        <tissue evidence="2">Leaf</tissue>
    </source>
</reference>
<dbReference type="Proteomes" id="UP000825935">
    <property type="component" value="Chromosome 29"/>
</dbReference>
<dbReference type="EMBL" id="CM035434">
    <property type="protein sequence ID" value="KAH7291355.1"/>
    <property type="molecule type" value="Genomic_DNA"/>
</dbReference>
<keyword evidence="1" id="KW-0732">Signal</keyword>
<evidence type="ECO:0000313" key="3">
    <source>
        <dbReference type="EMBL" id="KAH7291355.1"/>
    </source>
</evidence>
<protein>
    <submittedName>
        <fullName evidence="2">Uncharacterized protein</fullName>
    </submittedName>
</protein>
<evidence type="ECO:0000313" key="4">
    <source>
        <dbReference type="Proteomes" id="UP000825935"/>
    </source>
</evidence>
<proteinExistence type="predicted"/>
<organism evidence="2 4">
    <name type="scientific">Ceratopteris richardii</name>
    <name type="common">Triangle waterfern</name>
    <dbReference type="NCBI Taxonomy" id="49495"/>
    <lineage>
        <taxon>Eukaryota</taxon>
        <taxon>Viridiplantae</taxon>
        <taxon>Streptophyta</taxon>
        <taxon>Embryophyta</taxon>
        <taxon>Tracheophyta</taxon>
        <taxon>Polypodiopsida</taxon>
        <taxon>Polypodiidae</taxon>
        <taxon>Polypodiales</taxon>
        <taxon>Pteridineae</taxon>
        <taxon>Pteridaceae</taxon>
        <taxon>Parkerioideae</taxon>
        <taxon>Ceratopteris</taxon>
    </lineage>
</organism>
<evidence type="ECO:0000256" key="1">
    <source>
        <dbReference type="SAM" id="SignalP"/>
    </source>
</evidence>